<organism evidence="11 12">
    <name type="scientific">Bacillus tropicus</name>
    <dbReference type="NCBI Taxonomy" id="2026188"/>
    <lineage>
        <taxon>Bacteria</taxon>
        <taxon>Bacillati</taxon>
        <taxon>Bacillota</taxon>
        <taxon>Bacilli</taxon>
        <taxon>Bacillales</taxon>
        <taxon>Bacillaceae</taxon>
        <taxon>Bacillus</taxon>
        <taxon>Bacillus cereus group</taxon>
    </lineage>
</organism>
<feature type="transmembrane region" description="Helical" evidence="8">
    <location>
        <begin position="51"/>
        <end position="75"/>
    </location>
</feature>
<evidence type="ECO:0000259" key="9">
    <source>
        <dbReference type="PROSITE" id="PS50111"/>
    </source>
</evidence>
<dbReference type="PROSITE" id="PS50111">
    <property type="entry name" value="CHEMOTAXIS_TRANSDUC_2"/>
    <property type="match status" value="1"/>
</dbReference>
<evidence type="ECO:0000256" key="2">
    <source>
        <dbReference type="ARBA" id="ARBA00022475"/>
    </source>
</evidence>
<evidence type="ECO:0000256" key="5">
    <source>
        <dbReference type="ARBA" id="ARBA00029447"/>
    </source>
</evidence>
<accession>A0A7T2V483</accession>
<keyword evidence="2" id="KW-1003">Cell membrane</keyword>
<gene>
    <name evidence="11" type="ORF">I6G77_21930</name>
</gene>
<dbReference type="PANTHER" id="PTHR32089:SF112">
    <property type="entry name" value="LYSOZYME-LIKE PROTEIN-RELATED"/>
    <property type="match status" value="1"/>
</dbReference>
<name>A0A7T2V483_9BACI</name>
<proteinExistence type="inferred from homology"/>
<dbReference type="Pfam" id="PF00015">
    <property type="entry name" value="MCPsignal"/>
    <property type="match status" value="1"/>
</dbReference>
<sequence length="430" mass="47551">MEKERKTFSFGLRTQLMLFTTVLAFITYSTSIFFIYVIYDYFQSYVSQTVYNIIVMLLGVVWSGILAYGAAVFLIKPLRKLEEAARKAAEGNIREDVPLPKTDDEIKSLSVAFNMMLGNLRGMVKNIDTTFSYTNNQVQQIRKQTGEATKQARGVSETLAEISSGAEQSAASIQAIVSAVDTTTSIASEVEAKAKQSDELSLEMVQALGQSTRVFTSLIQGIQTLAKENEHSMQNVQKLEERMKQVEHIVSVVSEIASQTNLLALNASIEAARAGEHGRGFAVVAEEVRKLADESDHSARNISQLLRNMQDEVQQVAMKMIEQVKIAKEEAKRGEATELILKEMSSSIMEVADATKQISGYMNEQVSHIHQTGAQTKAVAAIAEETSAGSQEVARVTLQQSQNMIAIDQLLKDLEKQATDLKQTIERFSM</sequence>
<keyword evidence="8" id="KW-0812">Transmembrane</keyword>
<feature type="coiled-coil region" evidence="7">
    <location>
        <begin position="222"/>
        <end position="249"/>
    </location>
</feature>
<dbReference type="PANTHER" id="PTHR32089">
    <property type="entry name" value="METHYL-ACCEPTING CHEMOTAXIS PROTEIN MCPB"/>
    <property type="match status" value="1"/>
</dbReference>
<dbReference type="SMART" id="SM00304">
    <property type="entry name" value="HAMP"/>
    <property type="match status" value="1"/>
</dbReference>
<keyword evidence="7" id="KW-0175">Coiled coil</keyword>
<dbReference type="Pfam" id="PF00672">
    <property type="entry name" value="HAMP"/>
    <property type="match status" value="1"/>
</dbReference>
<dbReference type="Proteomes" id="UP000594791">
    <property type="component" value="Chromosome"/>
</dbReference>
<protein>
    <submittedName>
        <fullName evidence="11">Methyl-accepting chemotaxis protein</fullName>
    </submittedName>
</protein>
<dbReference type="PROSITE" id="PS50885">
    <property type="entry name" value="HAMP"/>
    <property type="match status" value="1"/>
</dbReference>
<evidence type="ECO:0000256" key="6">
    <source>
        <dbReference type="PROSITE-ProRule" id="PRU00284"/>
    </source>
</evidence>
<dbReference type="SUPFAM" id="SSF58104">
    <property type="entry name" value="Methyl-accepting chemotaxis protein (MCP) signaling domain"/>
    <property type="match status" value="1"/>
</dbReference>
<keyword evidence="3 8" id="KW-0472">Membrane</keyword>
<dbReference type="InterPro" id="IPR004089">
    <property type="entry name" value="MCPsignal_dom"/>
</dbReference>
<evidence type="ECO:0000313" key="12">
    <source>
        <dbReference type="Proteomes" id="UP000594791"/>
    </source>
</evidence>
<evidence type="ECO:0000256" key="3">
    <source>
        <dbReference type="ARBA" id="ARBA00023136"/>
    </source>
</evidence>
<comment type="subcellular location">
    <subcellularLocation>
        <location evidence="1">Cell membrane</location>
    </subcellularLocation>
</comment>
<keyword evidence="4 6" id="KW-0807">Transducer</keyword>
<evidence type="ECO:0000256" key="7">
    <source>
        <dbReference type="SAM" id="Coils"/>
    </source>
</evidence>
<feature type="domain" description="HAMP" evidence="10">
    <location>
        <begin position="72"/>
        <end position="125"/>
    </location>
</feature>
<feature type="transmembrane region" description="Helical" evidence="8">
    <location>
        <begin position="16"/>
        <end position="39"/>
    </location>
</feature>
<keyword evidence="12" id="KW-1185">Reference proteome</keyword>
<dbReference type="RefSeq" id="WP_042515778.1">
    <property type="nucleotide sequence ID" value="NZ_VDUR01000008.1"/>
</dbReference>
<keyword evidence="8" id="KW-1133">Transmembrane helix</keyword>
<feature type="domain" description="Methyl-accepting transducer" evidence="9">
    <location>
        <begin position="144"/>
        <end position="380"/>
    </location>
</feature>
<evidence type="ECO:0000313" key="11">
    <source>
        <dbReference type="EMBL" id="QPR76654.1"/>
    </source>
</evidence>
<dbReference type="SMART" id="SM00283">
    <property type="entry name" value="MA"/>
    <property type="match status" value="1"/>
</dbReference>
<evidence type="ECO:0000256" key="1">
    <source>
        <dbReference type="ARBA" id="ARBA00004236"/>
    </source>
</evidence>
<dbReference type="CDD" id="cd06225">
    <property type="entry name" value="HAMP"/>
    <property type="match status" value="1"/>
</dbReference>
<dbReference type="EMBL" id="CP065739">
    <property type="protein sequence ID" value="QPR76654.1"/>
    <property type="molecule type" value="Genomic_DNA"/>
</dbReference>
<evidence type="ECO:0000259" key="10">
    <source>
        <dbReference type="PROSITE" id="PS50885"/>
    </source>
</evidence>
<evidence type="ECO:0000256" key="8">
    <source>
        <dbReference type="SAM" id="Phobius"/>
    </source>
</evidence>
<comment type="similarity">
    <text evidence="5">Belongs to the methyl-accepting chemotaxis (MCP) protein family.</text>
</comment>
<dbReference type="Gene3D" id="1.10.287.950">
    <property type="entry name" value="Methyl-accepting chemotaxis protein"/>
    <property type="match status" value="1"/>
</dbReference>
<evidence type="ECO:0000256" key="4">
    <source>
        <dbReference type="ARBA" id="ARBA00023224"/>
    </source>
</evidence>
<reference evidence="11 12" key="1">
    <citation type="submission" date="2020-12" db="EMBL/GenBank/DDBJ databases">
        <title>FDA dAtabase for Regulatory Grade micrObial Sequences (FDA-ARGOS): Supporting development and validation of Infectious Disease Dx tests.</title>
        <authorList>
            <person name="Nelson B."/>
            <person name="Plummer A."/>
            <person name="Tallon L."/>
            <person name="Sadzewicz L."/>
            <person name="Zhao X."/>
            <person name="Boylan J."/>
            <person name="Ott S."/>
            <person name="Bowen H."/>
            <person name="Vavikolanu K."/>
            <person name="Mehta A."/>
            <person name="Aluvathingal J."/>
            <person name="Nadendla S."/>
            <person name="Myers T."/>
            <person name="Yan Y."/>
            <person name="Sichtig H."/>
        </authorList>
    </citation>
    <scope>NUCLEOTIDE SEQUENCE [LARGE SCALE GENOMIC DNA]</scope>
    <source>
        <strain evidence="11 12">FDAARGOS_920</strain>
    </source>
</reference>
<dbReference type="InterPro" id="IPR003660">
    <property type="entry name" value="HAMP_dom"/>
</dbReference>